<organism evidence="1 2">
    <name type="scientific">Hymenobacter setariae</name>
    <dbReference type="NCBI Taxonomy" id="2594794"/>
    <lineage>
        <taxon>Bacteria</taxon>
        <taxon>Pseudomonadati</taxon>
        <taxon>Bacteroidota</taxon>
        <taxon>Cytophagia</taxon>
        <taxon>Cytophagales</taxon>
        <taxon>Hymenobacteraceae</taxon>
        <taxon>Hymenobacter</taxon>
    </lineage>
</organism>
<proteinExistence type="predicted"/>
<keyword evidence="1" id="KW-0560">Oxidoreductase</keyword>
<dbReference type="Proteomes" id="UP000317624">
    <property type="component" value="Unassembled WGS sequence"/>
</dbReference>
<evidence type="ECO:0000313" key="1">
    <source>
        <dbReference type="EMBL" id="TVT42846.1"/>
    </source>
</evidence>
<sequence>MLTTITIFTLQPGQWRWGLSQMGTSPGTLKKVAGLQFFQLLGSGAANGFGFLPNLDRYGFLGVWESAEAATAFFTAHPLWANYQHRSRETWTAELAPLRSHGLWNGLNPFDYPTDALGPVPDASPVAVLTRASIRLRRAARFWGYVEPTSRALAEAPGVRLAIGLGELPLVRQATFSVWESAEAMQQYAYRDVRHREVIQLTRREGWYGEELFARFRVLSSRGTVDGQAPIMSEVLGAQAPKKTT</sequence>
<name>A0A558C2A0_9BACT</name>
<dbReference type="InterPro" id="IPR049574">
    <property type="entry name" value="CrtA-like"/>
</dbReference>
<dbReference type="OrthoDB" id="1122317at2"/>
<evidence type="ECO:0000313" key="2">
    <source>
        <dbReference type="Proteomes" id="UP000317624"/>
    </source>
</evidence>
<protein>
    <submittedName>
        <fullName evidence="1">Spheroidene monooxygenase</fullName>
    </submittedName>
</protein>
<dbReference type="EMBL" id="VMRJ01000001">
    <property type="protein sequence ID" value="TVT42846.1"/>
    <property type="molecule type" value="Genomic_DNA"/>
</dbReference>
<dbReference type="AlphaFoldDB" id="A0A558C2A0"/>
<dbReference type="RefSeq" id="WP_144843464.1">
    <property type="nucleotide sequence ID" value="NZ_VMRJ01000001.1"/>
</dbReference>
<dbReference type="GO" id="GO:0004497">
    <property type="term" value="F:monooxygenase activity"/>
    <property type="evidence" value="ECO:0007669"/>
    <property type="project" value="UniProtKB-KW"/>
</dbReference>
<accession>A0A558C2A0</accession>
<comment type="caution">
    <text evidence="1">The sequence shown here is derived from an EMBL/GenBank/DDBJ whole genome shotgun (WGS) entry which is preliminary data.</text>
</comment>
<keyword evidence="1" id="KW-0503">Monooxygenase</keyword>
<keyword evidence="2" id="KW-1185">Reference proteome</keyword>
<gene>
    <name evidence="1" type="ORF">FNT36_01775</name>
</gene>
<dbReference type="CDD" id="cd21650">
    <property type="entry name" value="CrtA-like"/>
    <property type="match status" value="1"/>
</dbReference>
<reference evidence="1 2" key="1">
    <citation type="submission" date="2019-07" db="EMBL/GenBank/DDBJ databases">
        <title>Hymenobacter sp. straun FUR1 Genome sequencing and assembly.</title>
        <authorList>
            <person name="Chhetri G."/>
        </authorList>
    </citation>
    <scope>NUCLEOTIDE SEQUENCE [LARGE SCALE GENOMIC DNA]</scope>
    <source>
        <strain evidence="1 2">Fur1</strain>
    </source>
</reference>